<dbReference type="AlphaFoldDB" id="A0A8H6CDY3"/>
<dbReference type="Pfam" id="PF00646">
    <property type="entry name" value="F-box"/>
    <property type="match status" value="1"/>
</dbReference>
<comment type="caution">
    <text evidence="2">The sequence shown here is derived from an EMBL/GenBank/DDBJ whole genome shotgun (WGS) entry which is preliminary data.</text>
</comment>
<protein>
    <recommendedName>
        <fullName evidence="1">F-box domain-containing protein</fullName>
    </recommendedName>
</protein>
<dbReference type="InterPro" id="IPR001810">
    <property type="entry name" value="F-box_dom"/>
</dbReference>
<dbReference type="PROSITE" id="PS50181">
    <property type="entry name" value="FBOX"/>
    <property type="match status" value="1"/>
</dbReference>
<feature type="domain" description="F-box" evidence="1">
    <location>
        <begin position="24"/>
        <end position="71"/>
    </location>
</feature>
<gene>
    <name evidence="2" type="ORF">HO133_001685</name>
</gene>
<keyword evidence="3" id="KW-1185">Reference proteome</keyword>
<organism evidence="2 3">
    <name type="scientific">Letharia lupina</name>
    <dbReference type="NCBI Taxonomy" id="560253"/>
    <lineage>
        <taxon>Eukaryota</taxon>
        <taxon>Fungi</taxon>
        <taxon>Dikarya</taxon>
        <taxon>Ascomycota</taxon>
        <taxon>Pezizomycotina</taxon>
        <taxon>Lecanoromycetes</taxon>
        <taxon>OSLEUM clade</taxon>
        <taxon>Lecanoromycetidae</taxon>
        <taxon>Lecanorales</taxon>
        <taxon>Lecanorineae</taxon>
        <taxon>Parmeliaceae</taxon>
        <taxon>Letharia</taxon>
    </lineage>
</organism>
<dbReference type="GeneID" id="59330099"/>
<sequence length="596" mass="66588">MVSHTLDGASSLYPPETRLEIKQNSAFLQLPDELLQIITKYMDTGTFFASLLTSRRFLELALSRILLFHHLERIPGLTLGLTDLPTPDLLLFFRKRAAQNGCAAGALANVTKYAHQSPGITMSNAVFIPSDPSQTGNLAQLVTTRYDGVLQIYDLAKDHIRRRVELHIRPEGGCSSTRIEILKVSFSPSSRDLAVLYRQKEHSRDASPFPKRAESACDSEVYRLVTFHRCFAKTLGYFYDSSLQETRDIETLEDQETVGLAFASNGNACIAWKSPDGLNKTRICLVGRNEKIMEECRYDSSPDVLDIHDPSGLPAHMYKDRVVSNCQFVDNDSKLNFYKAGAPVHSWYTSCPNPAEEESGPILSNTASIDIENDGTRQAFEVGMPYYGIHTYSDFSCRISYFALAMSKSLNKYGRTDVFIVHADSFLSLGSCDHSMHLDKGRKQRSWAALALLAGFNERSAQCLSSLGTVVAISPGGTRIAAANWSRVLVWSMNPRVLYQGELQHYFPARDYNMRKGIGRLRPTLLSSEGVVHKMRWGNEVQLYATTDQGLAKWDIGHMSEGRRENLSLAYDVRPETVVAAPVTGRVAHQHSPRRA</sequence>
<dbReference type="EMBL" id="JACCJB010000013">
    <property type="protein sequence ID" value="KAF6221717.1"/>
    <property type="molecule type" value="Genomic_DNA"/>
</dbReference>
<dbReference type="SUPFAM" id="SSF81383">
    <property type="entry name" value="F-box domain"/>
    <property type="match status" value="1"/>
</dbReference>
<evidence type="ECO:0000313" key="3">
    <source>
        <dbReference type="Proteomes" id="UP000593566"/>
    </source>
</evidence>
<dbReference type="Proteomes" id="UP000593566">
    <property type="component" value="Unassembled WGS sequence"/>
</dbReference>
<evidence type="ECO:0000313" key="2">
    <source>
        <dbReference type="EMBL" id="KAF6221717.1"/>
    </source>
</evidence>
<name>A0A8H6CDY3_9LECA</name>
<evidence type="ECO:0000259" key="1">
    <source>
        <dbReference type="PROSITE" id="PS50181"/>
    </source>
</evidence>
<reference evidence="2 3" key="1">
    <citation type="journal article" date="2020" name="Genomics">
        <title>Complete, high-quality genomes from long-read metagenomic sequencing of two wolf lichen thalli reveals enigmatic genome architecture.</title>
        <authorList>
            <person name="McKenzie S.K."/>
            <person name="Walston R.F."/>
            <person name="Allen J.L."/>
        </authorList>
    </citation>
    <scope>NUCLEOTIDE SEQUENCE [LARGE SCALE GENOMIC DNA]</scope>
    <source>
        <strain evidence="2">WasteWater1</strain>
    </source>
</reference>
<proteinExistence type="predicted"/>
<accession>A0A8H6CDY3</accession>
<dbReference type="InterPro" id="IPR036047">
    <property type="entry name" value="F-box-like_dom_sf"/>
</dbReference>
<dbReference type="RefSeq" id="XP_037151152.1">
    <property type="nucleotide sequence ID" value="XM_037292613.1"/>
</dbReference>